<accession>G7JSE4</accession>
<dbReference type="HOGENOM" id="CLU_2779659_0_0_1"/>
<keyword evidence="3" id="KW-1185">Reference proteome</keyword>
<evidence type="ECO:0000313" key="3">
    <source>
        <dbReference type="Proteomes" id="UP000002051"/>
    </source>
</evidence>
<reference evidence="1 3" key="2">
    <citation type="journal article" date="2014" name="BMC Genomics">
        <title>An improved genome release (version Mt4.0) for the model legume Medicago truncatula.</title>
        <authorList>
            <person name="Tang H."/>
            <person name="Krishnakumar V."/>
            <person name="Bidwell S."/>
            <person name="Rosen B."/>
            <person name="Chan A."/>
            <person name="Zhou S."/>
            <person name="Gentzbittel L."/>
            <person name="Childs K.L."/>
            <person name="Yandell M."/>
            <person name="Gundlach H."/>
            <person name="Mayer K.F."/>
            <person name="Schwartz D.C."/>
            <person name="Town C.D."/>
        </authorList>
    </citation>
    <scope>GENOME REANNOTATION</scope>
    <source>
        <strain evidence="2 3">cv. Jemalong A17</strain>
    </source>
</reference>
<gene>
    <name evidence="1" type="ordered locus">MTR_4g036430</name>
</gene>
<reference evidence="1 3" key="1">
    <citation type="journal article" date="2011" name="Nature">
        <title>The Medicago genome provides insight into the evolution of rhizobial symbioses.</title>
        <authorList>
            <person name="Young N.D."/>
            <person name="Debelle F."/>
            <person name="Oldroyd G.E."/>
            <person name="Geurts R."/>
            <person name="Cannon S.B."/>
            <person name="Udvardi M.K."/>
            <person name="Benedito V.A."/>
            <person name="Mayer K.F."/>
            <person name="Gouzy J."/>
            <person name="Schoof H."/>
            <person name="Van de Peer Y."/>
            <person name="Proost S."/>
            <person name="Cook D.R."/>
            <person name="Meyers B.C."/>
            <person name="Spannagl M."/>
            <person name="Cheung F."/>
            <person name="De Mita S."/>
            <person name="Krishnakumar V."/>
            <person name="Gundlach H."/>
            <person name="Zhou S."/>
            <person name="Mudge J."/>
            <person name="Bharti A.K."/>
            <person name="Murray J.D."/>
            <person name="Naoumkina M.A."/>
            <person name="Rosen B."/>
            <person name="Silverstein K.A."/>
            <person name="Tang H."/>
            <person name="Rombauts S."/>
            <person name="Zhao P.X."/>
            <person name="Zhou P."/>
            <person name="Barbe V."/>
            <person name="Bardou P."/>
            <person name="Bechner M."/>
            <person name="Bellec A."/>
            <person name="Berger A."/>
            <person name="Berges H."/>
            <person name="Bidwell S."/>
            <person name="Bisseling T."/>
            <person name="Choisne N."/>
            <person name="Couloux A."/>
            <person name="Denny R."/>
            <person name="Deshpande S."/>
            <person name="Dai X."/>
            <person name="Doyle J.J."/>
            <person name="Dudez A.M."/>
            <person name="Farmer A.D."/>
            <person name="Fouteau S."/>
            <person name="Franken C."/>
            <person name="Gibelin C."/>
            <person name="Gish J."/>
            <person name="Goldstein S."/>
            <person name="Gonzalez A.J."/>
            <person name="Green P.J."/>
            <person name="Hallab A."/>
            <person name="Hartog M."/>
            <person name="Hua A."/>
            <person name="Humphray S.J."/>
            <person name="Jeong D.H."/>
            <person name="Jing Y."/>
            <person name="Jocker A."/>
            <person name="Kenton S.M."/>
            <person name="Kim D.J."/>
            <person name="Klee K."/>
            <person name="Lai H."/>
            <person name="Lang C."/>
            <person name="Lin S."/>
            <person name="Macmil S.L."/>
            <person name="Magdelenat G."/>
            <person name="Matthews L."/>
            <person name="McCorrison J."/>
            <person name="Monaghan E.L."/>
            <person name="Mun J.H."/>
            <person name="Najar F.Z."/>
            <person name="Nicholson C."/>
            <person name="Noirot C."/>
            <person name="O'Bleness M."/>
            <person name="Paule C.R."/>
            <person name="Poulain J."/>
            <person name="Prion F."/>
            <person name="Qin B."/>
            <person name="Qu C."/>
            <person name="Retzel E.F."/>
            <person name="Riddle C."/>
            <person name="Sallet E."/>
            <person name="Samain S."/>
            <person name="Samson N."/>
            <person name="Sanders I."/>
            <person name="Saurat O."/>
            <person name="Scarpelli C."/>
            <person name="Schiex T."/>
            <person name="Segurens B."/>
            <person name="Severin A.J."/>
            <person name="Sherrier D.J."/>
            <person name="Shi R."/>
            <person name="Sims S."/>
            <person name="Singer S.R."/>
            <person name="Sinharoy S."/>
            <person name="Sterck L."/>
            <person name="Viollet A."/>
            <person name="Wang B.B."/>
            <person name="Wang K."/>
            <person name="Wang M."/>
            <person name="Wang X."/>
            <person name="Warfsmann J."/>
            <person name="Weissenbach J."/>
            <person name="White D.D."/>
            <person name="White J.D."/>
            <person name="Wiley G.B."/>
            <person name="Wincker P."/>
            <person name="Xing Y."/>
            <person name="Yang L."/>
            <person name="Yao Z."/>
            <person name="Ying F."/>
            <person name="Zhai J."/>
            <person name="Zhou L."/>
            <person name="Zuber A."/>
            <person name="Denarie J."/>
            <person name="Dixon R.A."/>
            <person name="May G.D."/>
            <person name="Schwartz D.C."/>
            <person name="Rogers J."/>
            <person name="Quetier F."/>
            <person name="Town C.D."/>
            <person name="Roe B.A."/>
        </authorList>
    </citation>
    <scope>NUCLEOTIDE SEQUENCE [LARGE SCALE GENOMIC DNA]</scope>
    <source>
        <strain evidence="1">A17</strain>
        <strain evidence="2 3">cv. Jemalong A17</strain>
    </source>
</reference>
<dbReference type="Proteomes" id="UP000002051">
    <property type="component" value="Chromosome 4"/>
</dbReference>
<evidence type="ECO:0000313" key="1">
    <source>
        <dbReference type="EMBL" id="AES87886.1"/>
    </source>
</evidence>
<sequence length="69" mass="7809">MVIISNCVGTKFESMASAREIVKNGIQVGVIAADEGKVKIEKFDDGNFGFWKMQIEDYLYQKKLHQPLT</sequence>
<dbReference type="AlphaFoldDB" id="G7JSE4"/>
<proteinExistence type="predicted"/>
<reference evidence="2" key="3">
    <citation type="submission" date="2015-04" db="UniProtKB">
        <authorList>
            <consortium name="EnsemblPlants"/>
        </authorList>
    </citation>
    <scope>IDENTIFICATION</scope>
    <source>
        <strain evidence="2">cv. Jemalong A17</strain>
    </source>
</reference>
<name>G7JSE4_MEDTR</name>
<dbReference type="EMBL" id="CM001220">
    <property type="protein sequence ID" value="AES87886.1"/>
    <property type="molecule type" value="Genomic_DNA"/>
</dbReference>
<organism evidence="1 3">
    <name type="scientific">Medicago truncatula</name>
    <name type="common">Barrel medic</name>
    <name type="synonym">Medicago tribuloides</name>
    <dbReference type="NCBI Taxonomy" id="3880"/>
    <lineage>
        <taxon>Eukaryota</taxon>
        <taxon>Viridiplantae</taxon>
        <taxon>Streptophyta</taxon>
        <taxon>Embryophyta</taxon>
        <taxon>Tracheophyta</taxon>
        <taxon>Spermatophyta</taxon>
        <taxon>Magnoliopsida</taxon>
        <taxon>eudicotyledons</taxon>
        <taxon>Gunneridae</taxon>
        <taxon>Pentapetalae</taxon>
        <taxon>rosids</taxon>
        <taxon>fabids</taxon>
        <taxon>Fabales</taxon>
        <taxon>Fabaceae</taxon>
        <taxon>Papilionoideae</taxon>
        <taxon>50 kb inversion clade</taxon>
        <taxon>NPAAA clade</taxon>
        <taxon>Hologalegina</taxon>
        <taxon>IRL clade</taxon>
        <taxon>Trifolieae</taxon>
        <taxon>Medicago</taxon>
    </lineage>
</organism>
<protein>
    <submittedName>
        <fullName evidence="1 2">Uncharacterized protein</fullName>
    </submittedName>
</protein>
<evidence type="ECO:0000313" key="2">
    <source>
        <dbReference type="EnsemblPlants" id="AES87886"/>
    </source>
</evidence>
<dbReference type="PaxDb" id="3880-AES87886"/>
<dbReference type="EnsemblPlants" id="AES87886">
    <property type="protein sequence ID" value="AES87886"/>
    <property type="gene ID" value="MTR_4g036430"/>
</dbReference>